<dbReference type="PANTHER" id="PTHR46580:SF4">
    <property type="entry name" value="ATP_GTP-BINDING PROTEIN"/>
    <property type="match status" value="1"/>
</dbReference>
<name>R8BS00_PHAM7</name>
<dbReference type="HOGENOM" id="CLU_005348_0_0_1"/>
<feature type="region of interest" description="Disordered" evidence="2">
    <location>
        <begin position="617"/>
        <end position="674"/>
    </location>
</feature>
<dbReference type="OrthoDB" id="3915838at2759"/>
<dbReference type="AlphaFoldDB" id="R8BS00"/>
<dbReference type="EMBL" id="KB932931">
    <property type="protein sequence ID" value="EOO02153.1"/>
    <property type="molecule type" value="Genomic_DNA"/>
</dbReference>
<dbReference type="SUPFAM" id="SSF69318">
    <property type="entry name" value="Integrin alpha N-terminal domain"/>
    <property type="match status" value="2"/>
</dbReference>
<feature type="region of interest" description="Disordered" evidence="2">
    <location>
        <begin position="1"/>
        <end position="22"/>
    </location>
</feature>
<dbReference type="GeneID" id="19322594"/>
<reference evidence="4" key="1">
    <citation type="journal article" date="2013" name="Genome Announc.">
        <title>Draft genome sequence of the ascomycete Phaeoacremonium aleophilum strain UCR-PA7, a causal agent of the esca disease complex in grapevines.</title>
        <authorList>
            <person name="Blanco-Ulate B."/>
            <person name="Rolshausen P."/>
            <person name="Cantu D."/>
        </authorList>
    </citation>
    <scope>NUCLEOTIDE SEQUENCE [LARGE SCALE GENOMIC DNA]</scope>
    <source>
        <strain evidence="4">UCR-PA7</strain>
    </source>
</reference>
<gene>
    <name evidence="3" type="ORF">UCRPA7_2354</name>
</gene>
<dbReference type="KEGG" id="tmn:UCRPA7_2354"/>
<proteinExistence type="predicted"/>
<keyword evidence="1" id="KW-0732">Signal</keyword>
<protein>
    <submittedName>
        <fullName evidence="3">Putative killer toxin subunits alpha beta protein</fullName>
    </submittedName>
</protein>
<feature type="compositionally biased region" description="Pro residues" evidence="2">
    <location>
        <begin position="638"/>
        <end position="663"/>
    </location>
</feature>
<dbReference type="InterPro" id="IPR028994">
    <property type="entry name" value="Integrin_alpha_N"/>
</dbReference>
<evidence type="ECO:0000313" key="4">
    <source>
        <dbReference type="Proteomes" id="UP000014074"/>
    </source>
</evidence>
<dbReference type="Gene3D" id="2.130.10.130">
    <property type="entry name" value="Integrin alpha, N-terminal"/>
    <property type="match status" value="2"/>
</dbReference>
<dbReference type="InterPro" id="IPR013517">
    <property type="entry name" value="FG-GAP"/>
</dbReference>
<dbReference type="RefSeq" id="XP_007913119.1">
    <property type="nucleotide sequence ID" value="XM_007914928.1"/>
</dbReference>
<keyword evidence="4" id="KW-1185">Reference proteome</keyword>
<dbReference type="PANTHER" id="PTHR46580">
    <property type="entry name" value="SENSOR KINASE-RELATED"/>
    <property type="match status" value="1"/>
</dbReference>
<dbReference type="Pfam" id="PF13517">
    <property type="entry name" value="FG-GAP_3"/>
    <property type="match status" value="2"/>
</dbReference>
<evidence type="ECO:0000256" key="1">
    <source>
        <dbReference type="ARBA" id="ARBA00022729"/>
    </source>
</evidence>
<accession>R8BS00</accession>
<sequence>MEVTGNEGCDKKPGNGIWSGGLTQQGSGVDDGIYYHNSEDKGIILTADSAWDRDQWRFARLYGSKYDDFVGWIEKEPGQHRFGVWKNNGGGKFVQLAEDMDGRIYCIPRGLHFIDMNGDGYDDIVCITPQGDLQLSINNKDGTDTKAPTFRNLGQIKANEGYLQDRVRLADIDGDGRGDYCILDDGGNVHCWRNGGTKDAPEYWQALGLRFTAKGMGDMRGVRFEDINGDGRDDWLWVSDTGQTTTWTNSRSCKKGQLGDGLNVAWRQGFWHDQSSGPTHAGVGQFGSSGLRNRVHFARIYGDALDFGLLPALDYVFLQHEDLDSGYHRFTMRVWKNVGRGSAKLKADGVKYCNMLGHADGRMDYVWTMSKGEMRVYYNQGLTDVSGGKSFWGANEIIWEPTQYVGKYLDRRDLHLMDWDGDGTCDIVWVDPDNENRPSVWLNLYPYTGKWNWTPHLNPASATGIKCTQKRGRGIHDLSVRFADLDGNGRDDYLCIEPNGRVTGWVHKADNSWEAVGQIKYAEGADRANLRWADVNGDGTADMLWVDKFNGNARVFYGRGRANPADNAGSSFKWDRPSDAFEGSYAGTCQYFPDLDGNNRADLHSITGTFTNQAETWFSPSCGLTDRQGDDSSGDPNLPNPPWDTNPGNPSNPNPGDPQPYTPNPDDDKPLGPCTATYTTLEDIENDSGKISTFCGIMKDGYDGYFDTFAKYIVEQAPDAMRQFLKDRGKEFFDCDIMERIECCRICEFENKNCRWCTDSNCDLIDSPWGSDPGVTWEKRAEACPPDYSERGIGETWEFTTYWKLRQADTEKFYDAVLSDVGIDRDKVKFAEWSQLLDHTLDPACAHQMEDYCYYTGFWNNASYDADFGKGDVINPKDTVNSAVSSIGGLRFNSTVVIMQVMAGRYVEEGFLPDIVNSVSLPVFMMEDAVTHMEDVVEMAKEIEQADIKFLVLNFLSALFLALPFLGEALPALGFAQLGRFVTIFAETGNTALAIESVVSDPSTAPLLIFSLIMSGRSIRDTNRLARAAKLRAGMRDEDFNAFSIAITSKMNKIESVIRKDDAPLICGRWG</sequence>
<dbReference type="eggNOG" id="ENOG502SIJX">
    <property type="taxonomic scope" value="Eukaryota"/>
</dbReference>
<organism evidence="3 4">
    <name type="scientific">Phaeoacremonium minimum (strain UCR-PA7)</name>
    <name type="common">Esca disease fungus</name>
    <name type="synonym">Togninia minima</name>
    <dbReference type="NCBI Taxonomy" id="1286976"/>
    <lineage>
        <taxon>Eukaryota</taxon>
        <taxon>Fungi</taxon>
        <taxon>Dikarya</taxon>
        <taxon>Ascomycota</taxon>
        <taxon>Pezizomycotina</taxon>
        <taxon>Sordariomycetes</taxon>
        <taxon>Sordariomycetidae</taxon>
        <taxon>Togniniales</taxon>
        <taxon>Togniniaceae</taxon>
        <taxon>Phaeoacremonium</taxon>
    </lineage>
</organism>
<dbReference type="Proteomes" id="UP000014074">
    <property type="component" value="Unassembled WGS sequence"/>
</dbReference>
<evidence type="ECO:0000256" key="2">
    <source>
        <dbReference type="SAM" id="MobiDB-lite"/>
    </source>
</evidence>
<evidence type="ECO:0000313" key="3">
    <source>
        <dbReference type="EMBL" id="EOO02153.1"/>
    </source>
</evidence>